<accession>Q8TW82</accession>
<dbReference type="EMBL" id="AE009439">
    <property type="protein sequence ID" value="AAM02367.1"/>
    <property type="molecule type" value="Genomic_DNA"/>
</dbReference>
<organism evidence="2 3">
    <name type="scientific">Methanopyrus kandleri (strain AV19 / DSM 6324 / JCM 9639 / NBRC 100938)</name>
    <dbReference type="NCBI Taxonomy" id="190192"/>
    <lineage>
        <taxon>Archaea</taxon>
        <taxon>Methanobacteriati</taxon>
        <taxon>Methanobacteriota</taxon>
        <taxon>Methanomada group</taxon>
        <taxon>Methanopyri</taxon>
        <taxon>Methanopyrales</taxon>
        <taxon>Methanopyraceae</taxon>
        <taxon>Methanopyrus</taxon>
    </lineage>
</organism>
<feature type="transmembrane region" description="Helical" evidence="1">
    <location>
        <begin position="119"/>
        <end position="138"/>
    </location>
</feature>
<feature type="transmembrane region" description="Helical" evidence="1">
    <location>
        <begin position="14"/>
        <end position="32"/>
    </location>
</feature>
<dbReference type="PaxDb" id="190192-MK1154"/>
<evidence type="ECO:0000256" key="1">
    <source>
        <dbReference type="SAM" id="Phobius"/>
    </source>
</evidence>
<sequence length="419" mass="47003">MRGLTRFAERRLRWYRRAYWTLCPAVVLFTGLGWEEAGLLLMGFAAFAGAFYGIYREETEGTFPRSEHSRRVGRTLMWYPTASFDRVLGGLTPTTFLPLFPALLYFITSVARHPDFLHSRIAVALFFLGPLPVLLYLVRYEVASALGCVRVLRVRGSRALLLSLGYCEAELVTDGNVKVSGFRELGSYPVEYGGLPGDPPGDLRIRVGYFPPGKHEVEVRDCDFLFLRTRGVCMLYDSRGLPEDREGAFHLARWWEKFSMAYAALCLKEGGPPDPGEAEALAAGAGDNARRALTVTYFGVKFPVGKLVASEEAMLGVVLGMIPIATLVRDLLPPDLSLLSAPIAAPLAGVLLALPIAWRNRRVVRTGRWYRLLLRGDHVEKLLPRLLGEDLWSRRGGMITTLWKVFDVLERERRQHPPY</sequence>
<keyword evidence="1" id="KW-0812">Transmembrane</keyword>
<proteinExistence type="predicted"/>
<dbReference type="HOGENOM" id="CLU_679008_0_0_2"/>
<reference evidence="2 3" key="1">
    <citation type="journal article" date="2002" name="Proc. Natl. Acad. Sci. U.S.A.">
        <title>The complete genome of hyperthermophile Methanopyrus kandleri AV19 and monophyly of archaeal methanogens.</title>
        <authorList>
            <person name="Slesarev A.I."/>
            <person name="Mezhevaya K.V."/>
            <person name="Makarova K.S."/>
            <person name="Polushin N.N."/>
            <person name="Shcherbinina O.V."/>
            <person name="Shakhova V.V."/>
            <person name="Belova G.I."/>
            <person name="Aravind L."/>
            <person name="Natale D.A."/>
            <person name="Rogozin I.B."/>
            <person name="Tatusov R.L."/>
            <person name="Wolf Y.I."/>
            <person name="Stetter K.O."/>
            <person name="Malykh A.G."/>
            <person name="Koonin E.V."/>
            <person name="Kozyavkin S.A."/>
        </authorList>
    </citation>
    <scope>NUCLEOTIDE SEQUENCE [LARGE SCALE GENOMIC DNA]</scope>
    <source>
        <strain evidence="3">AV19 / DSM 6324 / JCM 9639 / NBRC 100938</strain>
    </source>
</reference>
<protein>
    <submittedName>
        <fullName evidence="2">Uncharacterized membrane protein specific for M.kandleri, MK-9 family</fullName>
    </submittedName>
</protein>
<gene>
    <name evidence="2" type="ordered locus">MK1154</name>
</gene>
<keyword evidence="1" id="KW-0472">Membrane</keyword>
<dbReference type="Proteomes" id="UP000001826">
    <property type="component" value="Chromosome"/>
</dbReference>
<dbReference type="PATRIC" id="fig|190192.8.peg.1232"/>
<evidence type="ECO:0000313" key="2">
    <source>
        <dbReference type="EMBL" id="AAM02367.1"/>
    </source>
</evidence>
<dbReference type="EnsemblBacteria" id="AAM02367">
    <property type="protein sequence ID" value="AAM02367"/>
    <property type="gene ID" value="MK1154"/>
</dbReference>
<dbReference type="InParanoid" id="Q8TW82"/>
<dbReference type="AlphaFoldDB" id="Q8TW82"/>
<feature type="transmembrane region" description="Helical" evidence="1">
    <location>
        <begin position="338"/>
        <end position="358"/>
    </location>
</feature>
<dbReference type="GeneID" id="1477255"/>
<feature type="transmembrane region" description="Helical" evidence="1">
    <location>
        <begin position="38"/>
        <end position="55"/>
    </location>
</feature>
<keyword evidence="3" id="KW-1185">Reference proteome</keyword>
<evidence type="ECO:0000313" key="3">
    <source>
        <dbReference type="Proteomes" id="UP000001826"/>
    </source>
</evidence>
<name>Q8TW82_METKA</name>
<feature type="transmembrane region" description="Helical" evidence="1">
    <location>
        <begin position="87"/>
        <end position="107"/>
    </location>
</feature>
<feature type="transmembrane region" description="Helical" evidence="1">
    <location>
        <begin position="313"/>
        <end position="332"/>
    </location>
</feature>
<dbReference type="RefSeq" id="WP_011019522.1">
    <property type="nucleotide sequence ID" value="NC_003551.1"/>
</dbReference>
<dbReference type="KEGG" id="mka:MK1154"/>
<keyword evidence="1" id="KW-1133">Transmembrane helix</keyword>